<dbReference type="EMBL" id="CP104213">
    <property type="protein sequence ID" value="UWX64884.1"/>
    <property type="molecule type" value="Genomic_DNA"/>
</dbReference>
<keyword evidence="3" id="KW-1185">Reference proteome</keyword>
<dbReference type="InterPro" id="IPR046802">
    <property type="entry name" value="OpcA_G6PD_C"/>
</dbReference>
<protein>
    <submittedName>
        <fullName evidence="2">Glucose-6-phosphate dehydrogenase assembly protein OpcA</fullName>
    </submittedName>
</protein>
<dbReference type="InterPro" id="IPR004555">
    <property type="entry name" value="G6PDH_assembly_OpcA"/>
</dbReference>
<organism evidence="2 3">
    <name type="scientific">Deinococcus rubellus</name>
    <dbReference type="NCBI Taxonomy" id="1889240"/>
    <lineage>
        <taxon>Bacteria</taxon>
        <taxon>Thermotogati</taxon>
        <taxon>Deinococcota</taxon>
        <taxon>Deinococci</taxon>
        <taxon>Deinococcales</taxon>
        <taxon>Deinococcaceae</taxon>
        <taxon>Deinococcus</taxon>
    </lineage>
</organism>
<evidence type="ECO:0000313" key="2">
    <source>
        <dbReference type="EMBL" id="UWX64884.1"/>
    </source>
</evidence>
<evidence type="ECO:0000259" key="1">
    <source>
        <dbReference type="Pfam" id="PF20171"/>
    </source>
</evidence>
<name>A0ABY5YKU8_9DEIO</name>
<evidence type="ECO:0000313" key="3">
    <source>
        <dbReference type="Proteomes" id="UP001060261"/>
    </source>
</evidence>
<feature type="domain" description="Glucose-6-phosphate dehydrogenase assembly protein OpcA C-terminal" evidence="1">
    <location>
        <begin position="166"/>
        <end position="311"/>
    </location>
</feature>
<gene>
    <name evidence="2" type="ORF">N0D28_04270</name>
</gene>
<dbReference type="RefSeq" id="WP_260561142.1">
    <property type="nucleotide sequence ID" value="NZ_BAABEC010000069.1"/>
</dbReference>
<dbReference type="PANTHER" id="PTHR38658">
    <property type="entry name" value="OXPP CYCLE PROTEIN OPCA-RELATED"/>
    <property type="match status" value="1"/>
</dbReference>
<dbReference type="PANTHER" id="PTHR38658:SF1">
    <property type="entry name" value="OXPP CYCLE PROTEIN OPCA-RELATED"/>
    <property type="match status" value="1"/>
</dbReference>
<dbReference type="Pfam" id="PF20171">
    <property type="entry name" value="OpcA_G6PD_C"/>
    <property type="match status" value="1"/>
</dbReference>
<sequence>MTAAAAASRLAPLGPLPTNVRGAQRTLDELWAQTDIETRAYTGNIIALTSPQHQDRIQEALTGLEGRYAGRQIIAVMEPAASGRMSIDAQLVPQQGLYIERLTLLANPGQLRGAILPLLRPATVNHVWWASDDPPGGPLLRELTEIADQVIADSLRLDIPPARQYALADLGWSRSAAWREALAQLFDSKDAAAVLGRVTRLKVWSGGRNDRAARLYAAWVASTLGWKDLSAVTFVRGDCERQHGDLCGVELNGPGVRFTLKASGEEAVRSTVKFDHVNRQTSMMVPSMTLAEGLGRVMARPERGSVFEAAWTLARASLDQAAPQEEGQ</sequence>
<reference evidence="2" key="1">
    <citation type="submission" date="2022-09" db="EMBL/GenBank/DDBJ databases">
        <title>genome sequence of Deinococcus rubellus.</title>
        <authorList>
            <person name="Srinivasan S."/>
        </authorList>
    </citation>
    <scope>NUCLEOTIDE SEQUENCE</scope>
    <source>
        <strain evidence="2">Ant6</strain>
    </source>
</reference>
<proteinExistence type="predicted"/>
<dbReference type="Proteomes" id="UP001060261">
    <property type="component" value="Chromosome"/>
</dbReference>
<accession>A0ABY5YKU8</accession>